<dbReference type="EMBL" id="PKMF04000064">
    <property type="protein sequence ID" value="KAK7853598.1"/>
    <property type="molecule type" value="Genomic_DNA"/>
</dbReference>
<keyword evidence="3" id="KW-1185">Reference proteome</keyword>
<reference evidence="2 3" key="1">
    <citation type="journal article" date="2018" name="Sci. Data">
        <title>The draft genome sequence of cork oak.</title>
        <authorList>
            <person name="Ramos A.M."/>
            <person name="Usie A."/>
            <person name="Barbosa P."/>
            <person name="Barros P.M."/>
            <person name="Capote T."/>
            <person name="Chaves I."/>
            <person name="Simoes F."/>
            <person name="Abreu I."/>
            <person name="Carrasquinho I."/>
            <person name="Faro C."/>
            <person name="Guimaraes J.B."/>
            <person name="Mendonca D."/>
            <person name="Nobrega F."/>
            <person name="Rodrigues L."/>
            <person name="Saibo N.J.M."/>
            <person name="Varela M.C."/>
            <person name="Egas C."/>
            <person name="Matos J."/>
            <person name="Miguel C.M."/>
            <person name="Oliveira M.M."/>
            <person name="Ricardo C.P."/>
            <person name="Goncalves S."/>
        </authorList>
    </citation>
    <scope>NUCLEOTIDE SEQUENCE [LARGE SCALE GENOMIC DNA]</scope>
    <source>
        <strain evidence="3">cv. HL8</strain>
    </source>
</reference>
<gene>
    <name evidence="2" type="ORF">CFP56_035514</name>
</gene>
<evidence type="ECO:0000313" key="3">
    <source>
        <dbReference type="Proteomes" id="UP000237347"/>
    </source>
</evidence>
<organism evidence="2 3">
    <name type="scientific">Quercus suber</name>
    <name type="common">Cork oak</name>
    <dbReference type="NCBI Taxonomy" id="58331"/>
    <lineage>
        <taxon>Eukaryota</taxon>
        <taxon>Viridiplantae</taxon>
        <taxon>Streptophyta</taxon>
        <taxon>Embryophyta</taxon>
        <taxon>Tracheophyta</taxon>
        <taxon>Spermatophyta</taxon>
        <taxon>Magnoliopsida</taxon>
        <taxon>eudicotyledons</taxon>
        <taxon>Gunneridae</taxon>
        <taxon>Pentapetalae</taxon>
        <taxon>rosids</taxon>
        <taxon>fabids</taxon>
        <taxon>Fagales</taxon>
        <taxon>Fagaceae</taxon>
        <taxon>Quercus</taxon>
    </lineage>
</organism>
<dbReference type="AlphaFoldDB" id="A0AAW0LRD9"/>
<evidence type="ECO:0000313" key="2">
    <source>
        <dbReference type="EMBL" id="KAK7853598.1"/>
    </source>
</evidence>
<protein>
    <submittedName>
        <fullName evidence="2">Uncharacterized protein</fullName>
    </submittedName>
</protein>
<dbReference type="Proteomes" id="UP000237347">
    <property type="component" value="Unassembled WGS sequence"/>
</dbReference>
<name>A0AAW0LRD9_QUESU</name>
<sequence length="127" mass="13089">MAVLNSGKADLFDLEVGDVDKAEGARGEAGGLEHGGSQGGAVCDMVELFGAKVVEEDVEGEDVFDGVDGRVGGEEVEHGSVVNGADSYGGTAVDLTGEVREREEKKKKNREAEAAEEIGVRGIPKAA</sequence>
<evidence type="ECO:0000256" key="1">
    <source>
        <dbReference type="SAM" id="MobiDB-lite"/>
    </source>
</evidence>
<proteinExistence type="predicted"/>
<comment type="caution">
    <text evidence="2">The sequence shown here is derived from an EMBL/GenBank/DDBJ whole genome shotgun (WGS) entry which is preliminary data.</text>
</comment>
<feature type="region of interest" description="Disordered" evidence="1">
    <location>
        <begin position="100"/>
        <end position="127"/>
    </location>
</feature>
<feature type="compositionally biased region" description="Basic and acidic residues" evidence="1">
    <location>
        <begin position="100"/>
        <end position="113"/>
    </location>
</feature>
<accession>A0AAW0LRD9</accession>